<dbReference type="WBParaSite" id="L893_g16710.t1">
    <property type="protein sequence ID" value="L893_g16710.t1"/>
    <property type="gene ID" value="L893_g16710"/>
</dbReference>
<sequence>MFRNLIICMKNRFLATSLDRCNVQLGYVKYLQTILLLHRAATVTRISADTSSNGLASLGLQIFDHPSSQNPKLLYSNGVLKIEVNQHMHKYGER</sequence>
<organism evidence="1 2">
    <name type="scientific">Steinernema glaseri</name>
    <dbReference type="NCBI Taxonomy" id="37863"/>
    <lineage>
        <taxon>Eukaryota</taxon>
        <taxon>Metazoa</taxon>
        <taxon>Ecdysozoa</taxon>
        <taxon>Nematoda</taxon>
        <taxon>Chromadorea</taxon>
        <taxon>Rhabditida</taxon>
        <taxon>Tylenchina</taxon>
        <taxon>Panagrolaimomorpha</taxon>
        <taxon>Strongyloidoidea</taxon>
        <taxon>Steinernematidae</taxon>
        <taxon>Steinernema</taxon>
    </lineage>
</organism>
<keyword evidence="1" id="KW-1185">Reference proteome</keyword>
<protein>
    <submittedName>
        <fullName evidence="2">Uncharacterized protein</fullName>
    </submittedName>
</protein>
<dbReference type="AlphaFoldDB" id="A0A1I7YIL3"/>
<name>A0A1I7YIL3_9BILA</name>
<evidence type="ECO:0000313" key="2">
    <source>
        <dbReference type="WBParaSite" id="L893_g16710.t1"/>
    </source>
</evidence>
<evidence type="ECO:0000313" key="1">
    <source>
        <dbReference type="Proteomes" id="UP000095287"/>
    </source>
</evidence>
<reference evidence="2" key="1">
    <citation type="submission" date="2016-11" db="UniProtKB">
        <authorList>
            <consortium name="WormBaseParasite"/>
        </authorList>
    </citation>
    <scope>IDENTIFICATION</scope>
</reference>
<proteinExistence type="predicted"/>
<dbReference type="Proteomes" id="UP000095287">
    <property type="component" value="Unplaced"/>
</dbReference>
<accession>A0A1I7YIL3</accession>